<evidence type="ECO:0000256" key="1">
    <source>
        <dbReference type="SAM" id="SignalP"/>
    </source>
</evidence>
<organism evidence="2 3">
    <name type="scientific">Rugosimonospora acidiphila</name>
    <dbReference type="NCBI Taxonomy" id="556531"/>
    <lineage>
        <taxon>Bacteria</taxon>
        <taxon>Bacillati</taxon>
        <taxon>Actinomycetota</taxon>
        <taxon>Actinomycetes</taxon>
        <taxon>Micromonosporales</taxon>
        <taxon>Micromonosporaceae</taxon>
        <taxon>Rugosimonospora</taxon>
    </lineage>
</organism>
<reference evidence="3" key="1">
    <citation type="journal article" date="2019" name="Int. J. Syst. Evol. Microbiol.">
        <title>The Global Catalogue of Microorganisms (GCM) 10K type strain sequencing project: providing services to taxonomists for standard genome sequencing and annotation.</title>
        <authorList>
            <consortium name="The Broad Institute Genomics Platform"/>
            <consortium name="The Broad Institute Genome Sequencing Center for Infectious Disease"/>
            <person name="Wu L."/>
            <person name="Ma J."/>
        </authorList>
    </citation>
    <scope>NUCLEOTIDE SEQUENCE [LARGE SCALE GENOMIC DNA]</scope>
    <source>
        <strain evidence="3">JCM 18304</strain>
    </source>
</reference>
<dbReference type="SUPFAM" id="SSF54001">
    <property type="entry name" value="Cysteine proteinases"/>
    <property type="match status" value="1"/>
</dbReference>
<accession>A0ABP9RV60</accession>
<feature type="signal peptide" evidence="1">
    <location>
        <begin position="1"/>
        <end position="38"/>
    </location>
</feature>
<keyword evidence="3" id="KW-1185">Reference proteome</keyword>
<sequence>MTQEGAPGMKMLPRVLTGAAALLALAAPILLFAQPASAASRDGVCDSGEFCYYYNSSEQGSVSDFTSSVSDYGTTEPTCYDFKGPGNGQGTCIKNNAASVWNRSSQTVRVYYNTSYAGSYQDITAGAKGNLNATLMNENASHQFLSSGGSTCSTSGLGDPNTCAQAVSWAKSHEATTYNADYYDRCDHVVGLAYGWGASGSTTAYNHWLAVPSAYKHAGDRNVPAGGLAFFSGGAGHVMISIGGGQFVSSDIGGNGTLTVTTIATIESRWGKPYLGWTQPWFQANH</sequence>
<evidence type="ECO:0000313" key="2">
    <source>
        <dbReference type="EMBL" id="GAA5186646.1"/>
    </source>
</evidence>
<dbReference type="Pfam" id="PF03995">
    <property type="entry name" value="Inhibitor_I36"/>
    <property type="match status" value="1"/>
</dbReference>
<dbReference type="EMBL" id="BAABJQ010000008">
    <property type="protein sequence ID" value="GAA5186646.1"/>
    <property type="molecule type" value="Genomic_DNA"/>
</dbReference>
<proteinExistence type="predicted"/>
<evidence type="ECO:0000313" key="3">
    <source>
        <dbReference type="Proteomes" id="UP001501570"/>
    </source>
</evidence>
<protein>
    <submittedName>
        <fullName evidence="2">SH3 domain-containing protein</fullName>
    </submittedName>
</protein>
<name>A0ABP9RV60_9ACTN</name>
<feature type="chain" id="PRO_5047243829" evidence="1">
    <location>
        <begin position="39"/>
        <end position="286"/>
    </location>
</feature>
<dbReference type="InterPro" id="IPR038765">
    <property type="entry name" value="Papain-like_cys_pep_sf"/>
</dbReference>
<gene>
    <name evidence="2" type="ORF">GCM10023322_33370</name>
</gene>
<comment type="caution">
    <text evidence="2">The sequence shown here is derived from an EMBL/GenBank/DDBJ whole genome shotgun (WGS) entry which is preliminary data.</text>
</comment>
<dbReference type="Proteomes" id="UP001501570">
    <property type="component" value="Unassembled WGS sequence"/>
</dbReference>
<keyword evidence="1" id="KW-0732">Signal</keyword>